<dbReference type="Proteomes" id="UP000325945">
    <property type="component" value="Unassembled WGS sequence"/>
</dbReference>
<evidence type="ECO:0000313" key="2">
    <source>
        <dbReference type="Proteomes" id="UP000325945"/>
    </source>
</evidence>
<name>A0A5N6WQ15_9EURO</name>
<keyword evidence="2" id="KW-1185">Reference proteome</keyword>
<gene>
    <name evidence="1" type="ORF">BDV39DRAFT_145586</name>
</gene>
<proteinExistence type="predicted"/>
<protein>
    <submittedName>
        <fullName evidence="1">Uncharacterized protein</fullName>
    </submittedName>
</protein>
<dbReference type="AlphaFoldDB" id="A0A5N6WQ15"/>
<organism evidence="1 2">
    <name type="scientific">Aspergillus sergii</name>
    <dbReference type="NCBI Taxonomy" id="1034303"/>
    <lineage>
        <taxon>Eukaryota</taxon>
        <taxon>Fungi</taxon>
        <taxon>Dikarya</taxon>
        <taxon>Ascomycota</taxon>
        <taxon>Pezizomycotina</taxon>
        <taxon>Eurotiomycetes</taxon>
        <taxon>Eurotiomycetidae</taxon>
        <taxon>Eurotiales</taxon>
        <taxon>Aspergillaceae</taxon>
        <taxon>Aspergillus</taxon>
        <taxon>Aspergillus subgen. Circumdati</taxon>
    </lineage>
</organism>
<evidence type="ECO:0000313" key="1">
    <source>
        <dbReference type="EMBL" id="KAE8322863.1"/>
    </source>
</evidence>
<dbReference type="EMBL" id="ML741838">
    <property type="protein sequence ID" value="KAE8322863.1"/>
    <property type="molecule type" value="Genomic_DNA"/>
</dbReference>
<accession>A0A5N6WQ15</accession>
<sequence>MCNLEETSQVDRSPFKETYENTIIRAASYHRHDYDLAIIKANPFDHEQVRSSIIRTTRGPSVNLGQPECLPLGLSLEICLLLDIESLFRHNKW</sequence>
<reference evidence="2" key="1">
    <citation type="submission" date="2019-04" db="EMBL/GenBank/DDBJ databases">
        <title>Friends and foes A comparative genomics studyof 23 Aspergillus species from section Flavi.</title>
        <authorList>
            <consortium name="DOE Joint Genome Institute"/>
            <person name="Kjaerbolling I."/>
            <person name="Vesth T."/>
            <person name="Frisvad J.C."/>
            <person name="Nybo J.L."/>
            <person name="Theobald S."/>
            <person name="Kildgaard S."/>
            <person name="Isbrandt T."/>
            <person name="Kuo A."/>
            <person name="Sato A."/>
            <person name="Lyhne E.K."/>
            <person name="Kogle M.E."/>
            <person name="Wiebenga A."/>
            <person name="Kun R.S."/>
            <person name="Lubbers R.J."/>
            <person name="Makela M.R."/>
            <person name="Barry K."/>
            <person name="Chovatia M."/>
            <person name="Clum A."/>
            <person name="Daum C."/>
            <person name="Haridas S."/>
            <person name="He G."/>
            <person name="LaButti K."/>
            <person name="Lipzen A."/>
            <person name="Mondo S."/>
            <person name="Riley R."/>
            <person name="Salamov A."/>
            <person name="Simmons B.A."/>
            <person name="Magnuson J.K."/>
            <person name="Henrissat B."/>
            <person name="Mortensen U.H."/>
            <person name="Larsen T.O."/>
            <person name="Devries R.P."/>
            <person name="Grigoriev I.V."/>
            <person name="Machida M."/>
            <person name="Baker S.E."/>
            <person name="Andersen M.R."/>
        </authorList>
    </citation>
    <scope>NUCLEOTIDE SEQUENCE [LARGE SCALE GENOMIC DNA]</scope>
    <source>
        <strain evidence="2">CBS 130017</strain>
    </source>
</reference>